<evidence type="ECO:0000256" key="5">
    <source>
        <dbReference type="HAMAP-Rule" id="MF_00081"/>
    </source>
</evidence>
<reference evidence="7 8" key="1">
    <citation type="submission" date="2020-08" db="EMBL/GenBank/DDBJ databases">
        <title>Genomic Encyclopedia of Type Strains, Phase III (KMG-III): the genomes of soil and plant-associated and newly described type strains.</title>
        <authorList>
            <person name="Whitman W."/>
        </authorList>
    </citation>
    <scope>NUCLEOTIDE SEQUENCE [LARGE SCALE GENOMIC DNA]</scope>
    <source>
        <strain evidence="7 8">CECT 8654</strain>
    </source>
</reference>
<dbReference type="InterPro" id="IPR029016">
    <property type="entry name" value="GAF-like_dom_sf"/>
</dbReference>
<comment type="function">
    <text evidence="5">Negative regulator of class I heat shock genes (grpE-dnaK-dnaJ and groELS operons). Prevents heat-shock induction of these operons.</text>
</comment>
<organism evidence="7 8">
    <name type="scientific">Litorivivens lipolytica</name>
    <dbReference type="NCBI Taxonomy" id="1524264"/>
    <lineage>
        <taxon>Bacteria</taxon>
        <taxon>Pseudomonadati</taxon>
        <taxon>Pseudomonadota</taxon>
        <taxon>Gammaproteobacteria</taxon>
        <taxon>Litorivivens</taxon>
    </lineage>
</organism>
<sequence length="354" mass="39152">MVTTIMVADGLNERAQTLLKVLVERYIREGQPVGSQTLLQDSGLPVSAATVRNIMAELEDRGYVASPHTSAGRVPTQQGYRLFVDSLITVSPLEGRILKNLKSELDAEKPSDELIASASQLLSSLTRQAGLVTLPSRHRLNLRQVEFLPLSDNRILVILVVNQREVQNRVIRTDRPFDEAELKQAANYINRHFAGKDLDTIRDNLLAAMRSDKDDIDRYMEASLDLAARALDVGEGDDRPSEYVLAGEKQLLDAATPDNLDKMRELFSAFERKKDILDLVDRCLLADGVQIFIGEESGYKAFGDFSVITAPYQLGDGRPLGVLGVIGPTRMAYEKVIPMVDVTARMLSVALRSG</sequence>
<evidence type="ECO:0000313" key="8">
    <source>
        <dbReference type="Proteomes" id="UP000537130"/>
    </source>
</evidence>
<name>A0A7W4W3U3_9GAMM</name>
<dbReference type="InterPro" id="IPR023120">
    <property type="entry name" value="WHTH_transcript_rep_HrcA_IDD"/>
</dbReference>
<dbReference type="SUPFAM" id="SSF55781">
    <property type="entry name" value="GAF domain-like"/>
    <property type="match status" value="1"/>
</dbReference>
<accession>A0A7W4W3U3</accession>
<dbReference type="Gene3D" id="3.30.450.40">
    <property type="match status" value="1"/>
</dbReference>
<keyword evidence="2 5" id="KW-0805">Transcription regulation</keyword>
<evidence type="ECO:0000256" key="2">
    <source>
        <dbReference type="ARBA" id="ARBA00023015"/>
    </source>
</evidence>
<dbReference type="PANTHER" id="PTHR34824">
    <property type="entry name" value="HEAT-INDUCIBLE TRANSCRIPTION REPRESSOR HRCA"/>
    <property type="match status" value="1"/>
</dbReference>
<comment type="caution">
    <text evidence="7">The sequence shown here is derived from an EMBL/GenBank/DDBJ whole genome shotgun (WGS) entry which is preliminary data.</text>
</comment>
<dbReference type="InterPro" id="IPR036390">
    <property type="entry name" value="WH_DNA-bd_sf"/>
</dbReference>
<protein>
    <recommendedName>
        <fullName evidence="5">Heat-inducible transcription repressor HrcA</fullName>
    </recommendedName>
</protein>
<dbReference type="Gene3D" id="3.30.390.60">
    <property type="entry name" value="Heat-inducible transcription repressor hrca homolog, domain 3"/>
    <property type="match status" value="1"/>
</dbReference>
<evidence type="ECO:0000256" key="4">
    <source>
        <dbReference type="ARBA" id="ARBA00023163"/>
    </source>
</evidence>
<dbReference type="InterPro" id="IPR021153">
    <property type="entry name" value="HrcA_C"/>
</dbReference>
<dbReference type="PIRSF" id="PIRSF005485">
    <property type="entry name" value="HrcA"/>
    <property type="match status" value="1"/>
</dbReference>
<keyword evidence="3 5" id="KW-0346">Stress response</keyword>
<proteinExistence type="inferred from homology"/>
<dbReference type="PANTHER" id="PTHR34824:SF1">
    <property type="entry name" value="HEAT-INDUCIBLE TRANSCRIPTION REPRESSOR HRCA"/>
    <property type="match status" value="1"/>
</dbReference>
<comment type="similarity">
    <text evidence="5">Belongs to the HrcA family.</text>
</comment>
<dbReference type="EMBL" id="JACHWY010000001">
    <property type="protein sequence ID" value="MBB3046830.1"/>
    <property type="molecule type" value="Genomic_DNA"/>
</dbReference>
<feature type="domain" description="Heat-inducible transcription repressor HrcA C-terminal" evidence="6">
    <location>
        <begin position="112"/>
        <end position="337"/>
    </location>
</feature>
<dbReference type="GO" id="GO:0003677">
    <property type="term" value="F:DNA binding"/>
    <property type="evidence" value="ECO:0007669"/>
    <property type="project" value="InterPro"/>
</dbReference>
<evidence type="ECO:0000259" key="6">
    <source>
        <dbReference type="Pfam" id="PF01628"/>
    </source>
</evidence>
<dbReference type="HAMAP" id="MF_00081">
    <property type="entry name" value="HrcA"/>
    <property type="match status" value="1"/>
</dbReference>
<dbReference type="Proteomes" id="UP000537130">
    <property type="component" value="Unassembled WGS sequence"/>
</dbReference>
<keyword evidence="8" id="KW-1185">Reference proteome</keyword>
<keyword evidence="1 5" id="KW-0678">Repressor</keyword>
<dbReference type="InterPro" id="IPR002571">
    <property type="entry name" value="HrcA"/>
</dbReference>
<dbReference type="NCBIfam" id="TIGR00331">
    <property type="entry name" value="hrcA"/>
    <property type="match status" value="1"/>
</dbReference>
<evidence type="ECO:0000256" key="3">
    <source>
        <dbReference type="ARBA" id="ARBA00023016"/>
    </source>
</evidence>
<evidence type="ECO:0000313" key="7">
    <source>
        <dbReference type="EMBL" id="MBB3046830.1"/>
    </source>
</evidence>
<dbReference type="RefSeq" id="WP_343067407.1">
    <property type="nucleotide sequence ID" value="NZ_JACHWY010000001.1"/>
</dbReference>
<gene>
    <name evidence="5" type="primary">hrcA</name>
    <name evidence="7" type="ORF">FHR99_001066</name>
</gene>
<dbReference type="Gene3D" id="1.10.10.10">
    <property type="entry name" value="Winged helix-like DNA-binding domain superfamily/Winged helix DNA-binding domain"/>
    <property type="match status" value="1"/>
</dbReference>
<dbReference type="GO" id="GO:0045892">
    <property type="term" value="P:negative regulation of DNA-templated transcription"/>
    <property type="evidence" value="ECO:0007669"/>
    <property type="project" value="UniProtKB-UniRule"/>
</dbReference>
<dbReference type="InterPro" id="IPR036388">
    <property type="entry name" value="WH-like_DNA-bd_sf"/>
</dbReference>
<dbReference type="Pfam" id="PF01628">
    <property type="entry name" value="HrcA"/>
    <property type="match status" value="1"/>
</dbReference>
<dbReference type="AlphaFoldDB" id="A0A7W4W3U3"/>
<keyword evidence="4 5" id="KW-0804">Transcription</keyword>
<dbReference type="SUPFAM" id="SSF46785">
    <property type="entry name" value="Winged helix' DNA-binding domain"/>
    <property type="match status" value="1"/>
</dbReference>
<evidence type="ECO:0000256" key="1">
    <source>
        <dbReference type="ARBA" id="ARBA00022491"/>
    </source>
</evidence>